<name>W0LML8_9CAUD</name>
<evidence type="ECO:0008006" key="3">
    <source>
        <dbReference type="Google" id="ProtNLM"/>
    </source>
</evidence>
<dbReference type="GO" id="GO:0008237">
    <property type="term" value="F:metallopeptidase activity"/>
    <property type="evidence" value="ECO:0007669"/>
    <property type="project" value="InterPro"/>
</dbReference>
<dbReference type="GeneID" id="18502763"/>
<organism evidence="1 2">
    <name type="scientific">Mycobacterium phage EagleEye</name>
    <dbReference type="NCBI Taxonomy" id="1429759"/>
    <lineage>
        <taxon>Viruses</taxon>
        <taxon>Duplodnaviria</taxon>
        <taxon>Heunggongvirae</taxon>
        <taxon>Uroviricota</taxon>
        <taxon>Caudoviricetes</taxon>
        <taxon>Eagleeyevirus</taxon>
        <taxon>Eagleeyevirus eagleeye</taxon>
    </lineage>
</organism>
<reference evidence="1 2" key="1">
    <citation type="submission" date="2013-11" db="EMBL/GenBank/DDBJ databases">
        <authorList>
            <person name="Awa H."/>
            <person name="Bernal J.T."/>
            <person name="Coelho R.E."/>
            <person name="Culpepper S.C."/>
            <person name="Devaraju V.S."/>
            <person name="Higgins R.T."/>
            <person name="Husein A.J."/>
            <person name="Johnston E.M."/>
            <person name="Jung J.A."/>
            <person name="Kanani-Hendijani T.A."/>
            <person name="Knapp R.E."/>
            <person name="Lepiocha N."/>
            <person name="McCarter A.J."/>
            <person name="Merlau P.R."/>
            <person name="Monfared M.S."/>
            <person name="Olney H.P."/>
            <person name="Pineda M.R."/>
            <person name="Pizzini S.E."/>
            <person name="Roberson D.J."/>
            <person name="Rodriguez J."/>
            <person name="Simpson N.A."/>
            <person name="Stevens S.C."/>
            <person name="Stroub-Tahmassi C.A."/>
            <person name="Syed N."/>
            <person name="Torres S.E."/>
            <person name="Townsend C.W."/>
            <person name="White X.E."/>
            <person name="Willette C.E."/>
            <person name="Deming K.E."/>
            <person name="Simon S.E."/>
            <person name="Benjamin R.C."/>
            <person name="Hughes L.E."/>
            <person name="Hale R.H."/>
            <person name="Lamson-Kim T."/>
            <person name="Visi D.H."/>
            <person name="Allen M.S."/>
            <person name="Bradley K.W."/>
            <person name="Clarke D.Q."/>
            <person name="Lewis M.F."/>
            <person name="Barker L.P."/>
            <person name="Bailey C."/>
            <person name="Asai D.J."/>
            <person name="Garber M.L."/>
            <person name="Bowman C.A."/>
            <person name="Russell D.A."/>
            <person name="Pope W.H."/>
            <person name="Jacobs-Sera D."/>
            <person name="Hendrix R.W."/>
            <person name="Hatfull G.F."/>
        </authorList>
    </citation>
    <scope>NUCLEOTIDE SEQUENCE [LARGE SCALE GENOMIC DNA]</scope>
</reference>
<dbReference type="InterPro" id="IPR024079">
    <property type="entry name" value="MetalloPept_cat_dom_sf"/>
</dbReference>
<dbReference type="Proteomes" id="UP000019119">
    <property type="component" value="Segment"/>
</dbReference>
<evidence type="ECO:0000313" key="2">
    <source>
        <dbReference type="Proteomes" id="UP000019119"/>
    </source>
</evidence>
<sequence length="157" mass="17700">MGRRADETPGWAAYAEEHEITSTSKIPDGREIGTLSFYVPSRNEVYISVHHPGGSVNVYTHELGHAIDFQWQGGGKTISNDPEWVKLHEENILNNESIYYYYRTGSNGTALSGRKELFAEGFAIYNQYGYNRLVSFVGSKAVADKIIEIWTKYGVIK</sequence>
<gene>
    <name evidence="1" type="primary">2</name>
    <name evidence="1" type="ORF">PBI_EAGLEEYE_2</name>
</gene>
<dbReference type="KEGG" id="vg:18502763"/>
<protein>
    <recommendedName>
        <fullName evidence="3">Metalloprotease</fullName>
    </recommendedName>
</protein>
<dbReference type="Gene3D" id="3.40.390.10">
    <property type="entry name" value="Collagenase (Catalytic Domain)"/>
    <property type="match status" value="1"/>
</dbReference>
<dbReference type="RefSeq" id="YP_009005746.1">
    <property type="nucleotide sequence ID" value="NC_023564.1"/>
</dbReference>
<dbReference type="OrthoDB" id="7557at10239"/>
<dbReference type="SUPFAM" id="SSF55486">
    <property type="entry name" value="Metalloproteases ('zincins'), catalytic domain"/>
    <property type="match status" value="1"/>
</dbReference>
<dbReference type="EMBL" id="KF861510">
    <property type="protein sequence ID" value="AHG23784.1"/>
    <property type="molecule type" value="Genomic_DNA"/>
</dbReference>
<accession>W0LML8</accession>
<evidence type="ECO:0000313" key="1">
    <source>
        <dbReference type="EMBL" id="AHG23784.1"/>
    </source>
</evidence>
<proteinExistence type="predicted"/>
<keyword evidence="2" id="KW-1185">Reference proteome</keyword>